<dbReference type="AlphaFoldDB" id="A0A9W9FWI6"/>
<evidence type="ECO:0000256" key="4">
    <source>
        <dbReference type="ARBA" id="ARBA00022833"/>
    </source>
</evidence>
<feature type="compositionally biased region" description="Polar residues" evidence="6">
    <location>
        <begin position="31"/>
        <end position="44"/>
    </location>
</feature>
<dbReference type="PANTHER" id="PTHR23292:SF6">
    <property type="entry name" value="FI16602P1-RELATED"/>
    <property type="match status" value="1"/>
</dbReference>
<comment type="similarity">
    <text evidence="2">Belongs to the CDIP1/LITAF family.</text>
</comment>
<evidence type="ECO:0000256" key="5">
    <source>
        <dbReference type="ARBA" id="ARBA00023136"/>
    </source>
</evidence>
<dbReference type="Proteomes" id="UP001149165">
    <property type="component" value="Unassembled WGS sequence"/>
</dbReference>
<dbReference type="SMART" id="SM00714">
    <property type="entry name" value="LITAF"/>
    <property type="match status" value="1"/>
</dbReference>
<feature type="region of interest" description="Disordered" evidence="6">
    <location>
        <begin position="1"/>
        <end position="104"/>
    </location>
</feature>
<keyword evidence="5" id="KW-0472">Membrane</keyword>
<dbReference type="GO" id="GO:0016020">
    <property type="term" value="C:membrane"/>
    <property type="evidence" value="ECO:0007669"/>
    <property type="project" value="UniProtKB-SubCell"/>
</dbReference>
<organism evidence="8 9">
    <name type="scientific">Penicillium angulare</name>
    <dbReference type="NCBI Taxonomy" id="116970"/>
    <lineage>
        <taxon>Eukaryota</taxon>
        <taxon>Fungi</taxon>
        <taxon>Dikarya</taxon>
        <taxon>Ascomycota</taxon>
        <taxon>Pezizomycotina</taxon>
        <taxon>Eurotiomycetes</taxon>
        <taxon>Eurotiomycetidae</taxon>
        <taxon>Eurotiales</taxon>
        <taxon>Aspergillaceae</taxon>
        <taxon>Penicillium</taxon>
    </lineage>
</organism>
<sequence>MTGKNDSEGLIPVETHQNAILSPVSPMHTAEGTNTYSSPPSQIANEPPVPPYERNRPEEAPIPVDPTPVSEKAYPGQPFPDQQTGFATQQPVHHPADVKAYPGQPVSNQFQPKPYYTPQLQPTNYPNALPLHALQSAPAPVDCLACRQREVTRVESVSGSTTHALAAVLCFCCCLGCIPYLVSSFKDVNHFCGKCGAKLACWHNSGKIEVLQHAQTQAQAQTATPASAK</sequence>
<evidence type="ECO:0000256" key="1">
    <source>
        <dbReference type="ARBA" id="ARBA00004170"/>
    </source>
</evidence>
<accession>A0A9W9FWI6</accession>
<dbReference type="OrthoDB" id="5599753at2759"/>
<feature type="compositionally biased region" description="Polar residues" evidence="6">
    <location>
        <begin position="80"/>
        <end position="91"/>
    </location>
</feature>
<evidence type="ECO:0000313" key="8">
    <source>
        <dbReference type="EMBL" id="KAJ5107315.1"/>
    </source>
</evidence>
<dbReference type="GO" id="GO:0008270">
    <property type="term" value="F:zinc ion binding"/>
    <property type="evidence" value="ECO:0007669"/>
    <property type="project" value="TreeGrafter"/>
</dbReference>
<dbReference type="PROSITE" id="PS51837">
    <property type="entry name" value="LITAF"/>
    <property type="match status" value="1"/>
</dbReference>
<keyword evidence="9" id="KW-1185">Reference proteome</keyword>
<evidence type="ECO:0000256" key="6">
    <source>
        <dbReference type="SAM" id="MobiDB-lite"/>
    </source>
</evidence>
<evidence type="ECO:0000256" key="2">
    <source>
        <dbReference type="ARBA" id="ARBA00005975"/>
    </source>
</evidence>
<dbReference type="PANTHER" id="PTHR23292">
    <property type="entry name" value="LIPOPOLYSACCHARIDE-INDUCED TUMOR NECROSIS FACTOR-ALPHA FACTOR"/>
    <property type="match status" value="1"/>
</dbReference>
<reference evidence="8" key="2">
    <citation type="journal article" date="2023" name="IMA Fungus">
        <title>Comparative genomic study of the Penicillium genus elucidates a diverse pangenome and 15 lateral gene transfer events.</title>
        <authorList>
            <person name="Petersen C."/>
            <person name="Sorensen T."/>
            <person name="Nielsen M.R."/>
            <person name="Sondergaard T.E."/>
            <person name="Sorensen J.L."/>
            <person name="Fitzpatrick D.A."/>
            <person name="Frisvad J.C."/>
            <person name="Nielsen K.L."/>
        </authorList>
    </citation>
    <scope>NUCLEOTIDE SEQUENCE</scope>
    <source>
        <strain evidence="8">IBT 30069</strain>
    </source>
</reference>
<evidence type="ECO:0000256" key="3">
    <source>
        <dbReference type="ARBA" id="ARBA00022723"/>
    </source>
</evidence>
<keyword evidence="4" id="KW-0862">Zinc</keyword>
<name>A0A9W9FWI6_9EURO</name>
<evidence type="ECO:0000259" key="7">
    <source>
        <dbReference type="PROSITE" id="PS51837"/>
    </source>
</evidence>
<reference evidence="8" key="1">
    <citation type="submission" date="2022-11" db="EMBL/GenBank/DDBJ databases">
        <authorList>
            <person name="Petersen C."/>
        </authorList>
    </citation>
    <scope>NUCLEOTIDE SEQUENCE</scope>
    <source>
        <strain evidence="8">IBT 30069</strain>
    </source>
</reference>
<dbReference type="InterPro" id="IPR037519">
    <property type="entry name" value="LITAF_fam"/>
</dbReference>
<keyword evidence="3" id="KW-0479">Metal-binding</keyword>
<evidence type="ECO:0000313" key="9">
    <source>
        <dbReference type="Proteomes" id="UP001149165"/>
    </source>
</evidence>
<comment type="caution">
    <text evidence="8">The sequence shown here is derived from an EMBL/GenBank/DDBJ whole genome shotgun (WGS) entry which is preliminary data.</text>
</comment>
<dbReference type="Pfam" id="PF10601">
    <property type="entry name" value="zf-LITAF-like"/>
    <property type="match status" value="1"/>
</dbReference>
<protein>
    <recommendedName>
        <fullName evidence="7">LITAF domain-containing protein</fullName>
    </recommendedName>
</protein>
<comment type="subcellular location">
    <subcellularLocation>
        <location evidence="1">Membrane</location>
        <topology evidence="1">Peripheral membrane protein</topology>
    </subcellularLocation>
</comment>
<dbReference type="InterPro" id="IPR006629">
    <property type="entry name" value="LITAF"/>
</dbReference>
<proteinExistence type="inferred from homology"/>
<gene>
    <name evidence="8" type="ORF">N7456_003990</name>
</gene>
<feature type="domain" description="LITAF" evidence="7">
    <location>
        <begin position="123"/>
        <end position="204"/>
    </location>
</feature>
<dbReference type="EMBL" id="JAPQKH010000003">
    <property type="protein sequence ID" value="KAJ5107315.1"/>
    <property type="molecule type" value="Genomic_DNA"/>
</dbReference>